<sequence length="77" mass="9199">MGEIILKLTIPNEWDEDLRKALERKLIVDVIEELEKRIEEARKFEEIIKKIKITDEEEAEKLKKEVAREVAKYYGVI</sequence>
<organism evidence="1 2">
    <name type="scientific">Pyrococcus kukulkanii</name>
    <dbReference type="NCBI Taxonomy" id="1609559"/>
    <lineage>
        <taxon>Archaea</taxon>
        <taxon>Methanobacteriati</taxon>
        <taxon>Methanobacteriota</taxon>
        <taxon>Thermococci</taxon>
        <taxon>Thermococcales</taxon>
        <taxon>Thermococcaceae</taxon>
        <taxon>Pyrococcus</taxon>
    </lineage>
</organism>
<dbReference type="RefSeq" id="WP_372823946.1">
    <property type="nucleotide sequence ID" value="NZ_JARRIC010000003.1"/>
</dbReference>
<name>A0ABV4T6P1_9EURY</name>
<reference evidence="1 2" key="1">
    <citation type="submission" date="2023-03" db="EMBL/GenBank/DDBJ databases">
        <title>Speciation in Pyrococcus: adaptation to high temperature as a mechanism.</title>
        <authorList>
            <person name="Gu J."/>
        </authorList>
    </citation>
    <scope>NUCLEOTIDE SEQUENCE [LARGE SCALE GENOMIC DNA]</scope>
    <source>
        <strain evidence="1 2">LMOA34</strain>
    </source>
</reference>
<dbReference type="Proteomes" id="UP001571980">
    <property type="component" value="Unassembled WGS sequence"/>
</dbReference>
<dbReference type="EMBL" id="JARRIG010000005">
    <property type="protein sequence ID" value="MFA4804749.1"/>
    <property type="molecule type" value="Genomic_DNA"/>
</dbReference>
<accession>A0ABV4T6P1</accession>
<gene>
    <name evidence="1" type="ORF">P8X34_08415</name>
</gene>
<evidence type="ECO:0000313" key="2">
    <source>
        <dbReference type="Proteomes" id="UP001571980"/>
    </source>
</evidence>
<protein>
    <submittedName>
        <fullName evidence="1">Uncharacterized protein</fullName>
    </submittedName>
</protein>
<proteinExistence type="predicted"/>
<evidence type="ECO:0000313" key="1">
    <source>
        <dbReference type="EMBL" id="MFA4804749.1"/>
    </source>
</evidence>
<comment type="caution">
    <text evidence="1">The sequence shown here is derived from an EMBL/GenBank/DDBJ whole genome shotgun (WGS) entry which is preliminary data.</text>
</comment>
<keyword evidence="2" id="KW-1185">Reference proteome</keyword>